<keyword evidence="1" id="KW-0812">Transmembrane</keyword>
<evidence type="ECO:0000256" key="1">
    <source>
        <dbReference type="SAM" id="Phobius"/>
    </source>
</evidence>
<keyword evidence="3" id="KW-1185">Reference proteome</keyword>
<dbReference type="AlphaFoldDB" id="A0A650CMU2"/>
<dbReference type="GeneID" id="42798145"/>
<dbReference type="KEGG" id="sazo:D1868_03690"/>
<dbReference type="Proteomes" id="UP000423396">
    <property type="component" value="Chromosome"/>
</dbReference>
<gene>
    <name evidence="2" type="ORF">D1868_03690</name>
</gene>
<reference evidence="2 3" key="1">
    <citation type="submission" date="2019-10" db="EMBL/GenBank/DDBJ databases">
        <title>Genome Sequences from Six Type Strain Members of the Archaeal Family Sulfolobaceae: Acidianus ambivalens, Acidianus infernus, Metallosphaera prunae, Stygiolobus azoricus, Sulfolobus metallicus, and Sulfurisphaera ohwakuensis.</title>
        <authorList>
            <person name="Counts J.A."/>
            <person name="Kelly R.M."/>
        </authorList>
    </citation>
    <scope>NUCLEOTIDE SEQUENCE [LARGE SCALE GENOMIC DNA]</scope>
    <source>
        <strain evidence="2 3">FC6</strain>
    </source>
</reference>
<evidence type="ECO:0000313" key="2">
    <source>
        <dbReference type="EMBL" id="QGR19164.1"/>
    </source>
</evidence>
<protein>
    <submittedName>
        <fullName evidence="2">Uncharacterized protein</fullName>
    </submittedName>
</protein>
<evidence type="ECO:0000313" key="3">
    <source>
        <dbReference type="Proteomes" id="UP000423396"/>
    </source>
</evidence>
<dbReference type="RefSeq" id="WP_156005667.1">
    <property type="nucleotide sequence ID" value="NZ_CP045483.1"/>
</dbReference>
<dbReference type="EMBL" id="CP045483">
    <property type="protein sequence ID" value="QGR19164.1"/>
    <property type="molecule type" value="Genomic_DNA"/>
</dbReference>
<sequence>MNKLALIGVILIIIGLVLFVLDSTVAPTLIKPSVSGSTVIPSKGEFRLPLAGNSITAVQYNSSGTLQLENLPSTSVKENLSQGHLVTVENLNSTPSYIVFYNPNSYNVTLTYKESIVNIGQAATIGILFIGSIAMFIVGVVIVIFGFIRGRRRAS</sequence>
<name>A0A650CMU2_9CREN</name>
<keyword evidence="1" id="KW-1133">Transmembrane helix</keyword>
<keyword evidence="1" id="KW-0472">Membrane</keyword>
<proteinExistence type="predicted"/>
<accession>A0A650CMU2</accession>
<organism evidence="2 3">
    <name type="scientific">Stygiolobus azoricus</name>
    <dbReference type="NCBI Taxonomy" id="41675"/>
    <lineage>
        <taxon>Archaea</taxon>
        <taxon>Thermoproteota</taxon>
        <taxon>Thermoprotei</taxon>
        <taxon>Sulfolobales</taxon>
        <taxon>Sulfolobaceae</taxon>
        <taxon>Stygiolobus</taxon>
    </lineage>
</organism>
<feature type="transmembrane region" description="Helical" evidence="1">
    <location>
        <begin position="125"/>
        <end position="148"/>
    </location>
</feature>